<keyword evidence="10" id="KW-0677">Repeat</keyword>
<dbReference type="Gene3D" id="1.10.238.10">
    <property type="entry name" value="EF-hand"/>
    <property type="match status" value="1"/>
</dbReference>
<keyword evidence="9" id="KW-0479">Metal-binding</keyword>
<dbReference type="Pfam" id="PF13499">
    <property type="entry name" value="EF-hand_7"/>
    <property type="match status" value="1"/>
</dbReference>
<dbReference type="AlphaFoldDB" id="A0A813UL47"/>
<feature type="domain" description="EF-hand" evidence="17">
    <location>
        <begin position="145"/>
        <end position="180"/>
    </location>
</feature>
<dbReference type="GO" id="GO:0005886">
    <property type="term" value="C:plasma membrane"/>
    <property type="evidence" value="ECO:0007669"/>
    <property type="project" value="UniProtKB-SubCell"/>
</dbReference>
<evidence type="ECO:0000256" key="7">
    <source>
        <dbReference type="ARBA" id="ARBA00022553"/>
    </source>
</evidence>
<gene>
    <name evidence="18" type="ORF">OXX778_LOCUS7826</name>
</gene>
<evidence type="ECO:0000256" key="15">
    <source>
        <dbReference type="ARBA" id="ARBA00023288"/>
    </source>
</evidence>
<dbReference type="PANTHER" id="PTHR46002">
    <property type="entry name" value="EG:114D9.1 PROTEIN-RELATED"/>
    <property type="match status" value="1"/>
</dbReference>
<keyword evidence="12" id="KW-0653">Protein transport</keyword>
<evidence type="ECO:0000256" key="16">
    <source>
        <dbReference type="ARBA" id="ARBA00038164"/>
    </source>
</evidence>
<dbReference type="InterPro" id="IPR011992">
    <property type="entry name" value="EF-hand-dom_pair"/>
</dbReference>
<comment type="subcellular location">
    <subcellularLocation>
        <location evidence="2">Cell membrane</location>
    </subcellularLocation>
    <subcellularLocation>
        <location evidence="3">Cytoplasm</location>
    </subcellularLocation>
    <subcellularLocation>
        <location evidence="1">Nucleus</location>
    </subcellularLocation>
</comment>
<dbReference type="PROSITE" id="PS00018">
    <property type="entry name" value="EF_HAND_1"/>
    <property type="match status" value="1"/>
</dbReference>
<evidence type="ECO:0000313" key="19">
    <source>
        <dbReference type="Proteomes" id="UP000663879"/>
    </source>
</evidence>
<dbReference type="InterPro" id="IPR018247">
    <property type="entry name" value="EF_Hand_1_Ca_BS"/>
</dbReference>
<feature type="domain" description="EF-hand" evidence="17">
    <location>
        <begin position="104"/>
        <end position="139"/>
    </location>
</feature>
<evidence type="ECO:0000256" key="10">
    <source>
        <dbReference type="ARBA" id="ARBA00022737"/>
    </source>
</evidence>
<evidence type="ECO:0000256" key="13">
    <source>
        <dbReference type="ARBA" id="ARBA00023136"/>
    </source>
</evidence>
<comment type="caution">
    <text evidence="18">The sequence shown here is derived from an EMBL/GenBank/DDBJ whole genome shotgun (WGS) entry which is preliminary data.</text>
</comment>
<dbReference type="Proteomes" id="UP000663879">
    <property type="component" value="Unassembled WGS sequence"/>
</dbReference>
<dbReference type="EMBL" id="CAJNOC010001029">
    <property type="protein sequence ID" value="CAF0828216.1"/>
    <property type="molecule type" value="Genomic_DNA"/>
</dbReference>
<evidence type="ECO:0000256" key="14">
    <source>
        <dbReference type="ARBA" id="ARBA00023242"/>
    </source>
</evidence>
<evidence type="ECO:0000256" key="8">
    <source>
        <dbReference type="ARBA" id="ARBA00022707"/>
    </source>
</evidence>
<evidence type="ECO:0000256" key="3">
    <source>
        <dbReference type="ARBA" id="ARBA00004496"/>
    </source>
</evidence>
<evidence type="ECO:0000256" key="9">
    <source>
        <dbReference type="ARBA" id="ARBA00022723"/>
    </source>
</evidence>
<keyword evidence="14" id="KW-0539">Nucleus</keyword>
<dbReference type="InterPro" id="IPR002048">
    <property type="entry name" value="EF_hand_dom"/>
</dbReference>
<keyword evidence="19" id="KW-1185">Reference proteome</keyword>
<dbReference type="InterPro" id="IPR051875">
    <property type="entry name" value="Calcineurin_B_homologous"/>
</dbReference>
<keyword evidence="15" id="KW-0449">Lipoprotein</keyword>
<keyword evidence="13" id="KW-0472">Membrane</keyword>
<keyword evidence="8" id="KW-0519">Myristate</keyword>
<reference evidence="18" key="1">
    <citation type="submission" date="2021-02" db="EMBL/GenBank/DDBJ databases">
        <authorList>
            <person name="Nowell W R."/>
        </authorList>
    </citation>
    <scope>NUCLEOTIDE SEQUENCE</scope>
    <source>
        <strain evidence="18">Ploen Becks lab</strain>
    </source>
</reference>
<evidence type="ECO:0000259" key="17">
    <source>
        <dbReference type="PROSITE" id="PS50222"/>
    </source>
</evidence>
<keyword evidence="6" id="KW-0963">Cytoplasm</keyword>
<evidence type="ECO:0000256" key="11">
    <source>
        <dbReference type="ARBA" id="ARBA00022837"/>
    </source>
</evidence>
<comment type="similarity">
    <text evidence="16">Belongs to the calcineurin regulatory subunit family. CHP subfamily.</text>
</comment>
<feature type="domain" description="EF-hand" evidence="17">
    <location>
        <begin position="26"/>
        <end position="61"/>
    </location>
</feature>
<keyword evidence="11" id="KW-0106">Calcium</keyword>
<evidence type="ECO:0000256" key="1">
    <source>
        <dbReference type="ARBA" id="ARBA00004123"/>
    </source>
</evidence>
<accession>A0A813UL47</accession>
<dbReference type="GO" id="GO:0015031">
    <property type="term" value="P:protein transport"/>
    <property type="evidence" value="ECO:0007669"/>
    <property type="project" value="UniProtKB-KW"/>
</dbReference>
<dbReference type="GO" id="GO:0005509">
    <property type="term" value="F:calcium ion binding"/>
    <property type="evidence" value="ECO:0007669"/>
    <property type="project" value="InterPro"/>
</dbReference>
<dbReference type="GO" id="GO:0005737">
    <property type="term" value="C:cytoplasm"/>
    <property type="evidence" value="ECO:0007669"/>
    <property type="project" value="UniProtKB-SubCell"/>
</dbReference>
<dbReference type="PROSITE" id="PS50222">
    <property type="entry name" value="EF_HAND_2"/>
    <property type="match status" value="3"/>
</dbReference>
<proteinExistence type="inferred from homology"/>
<protein>
    <recommendedName>
        <fullName evidence="17">EF-hand domain-containing protein</fullName>
    </recommendedName>
</protein>
<dbReference type="CDD" id="cd00051">
    <property type="entry name" value="EFh"/>
    <property type="match status" value="1"/>
</dbReference>
<keyword evidence="7" id="KW-0597">Phosphoprotein</keyword>
<evidence type="ECO:0000256" key="4">
    <source>
        <dbReference type="ARBA" id="ARBA00022448"/>
    </source>
</evidence>
<dbReference type="SUPFAM" id="SSF47473">
    <property type="entry name" value="EF-hand"/>
    <property type="match status" value="1"/>
</dbReference>
<evidence type="ECO:0000313" key="18">
    <source>
        <dbReference type="EMBL" id="CAF0828216.1"/>
    </source>
</evidence>
<evidence type="ECO:0000256" key="12">
    <source>
        <dbReference type="ARBA" id="ARBA00022927"/>
    </source>
</evidence>
<keyword evidence="4" id="KW-0813">Transport</keyword>
<organism evidence="18 19">
    <name type="scientific">Brachionus calyciflorus</name>
    <dbReference type="NCBI Taxonomy" id="104777"/>
    <lineage>
        <taxon>Eukaryota</taxon>
        <taxon>Metazoa</taxon>
        <taxon>Spiralia</taxon>
        <taxon>Gnathifera</taxon>
        <taxon>Rotifera</taxon>
        <taxon>Eurotatoria</taxon>
        <taxon>Monogononta</taxon>
        <taxon>Pseudotrocha</taxon>
        <taxon>Ploima</taxon>
        <taxon>Brachionidae</taxon>
        <taxon>Brachionus</taxon>
    </lineage>
</organism>
<sequence length="189" mass="21799">MGSSSSILLTKEEIQNIANDTGFAPNQIKRLYNRFTTLDKDTKGYLDRQDLLKIPELHVNPLCERIIEVLVDDHGRDGKLNFKQFAAVFSTFRRGKVEQNDLNSKQNKLKFLFGIYDRDKDNKINKSELLSILKMLVGSNIPEDQMNSIAERTITELDENGDLVITFEEFCETLQKIDVDEKMSMKFLT</sequence>
<dbReference type="GO" id="GO:0005634">
    <property type="term" value="C:nucleus"/>
    <property type="evidence" value="ECO:0007669"/>
    <property type="project" value="UniProtKB-SubCell"/>
</dbReference>
<evidence type="ECO:0000256" key="5">
    <source>
        <dbReference type="ARBA" id="ARBA00022475"/>
    </source>
</evidence>
<dbReference type="OrthoDB" id="191686at2759"/>
<dbReference type="SMART" id="SM00054">
    <property type="entry name" value="EFh"/>
    <property type="match status" value="3"/>
</dbReference>
<evidence type="ECO:0000256" key="6">
    <source>
        <dbReference type="ARBA" id="ARBA00022490"/>
    </source>
</evidence>
<keyword evidence="5" id="KW-1003">Cell membrane</keyword>
<name>A0A813UL47_9BILA</name>
<evidence type="ECO:0000256" key="2">
    <source>
        <dbReference type="ARBA" id="ARBA00004236"/>
    </source>
</evidence>